<keyword evidence="1" id="KW-0812">Transmembrane</keyword>
<dbReference type="EMBL" id="CP048739">
    <property type="protein sequence ID" value="QIB76114.1"/>
    <property type="molecule type" value="Genomic_DNA"/>
</dbReference>
<proteinExistence type="predicted"/>
<feature type="transmembrane region" description="Helical" evidence="1">
    <location>
        <begin position="248"/>
        <end position="267"/>
    </location>
</feature>
<reference evidence="2 3" key="1">
    <citation type="submission" date="2020-02" db="EMBL/GenBank/DDBJ databases">
        <title>Whole genome sequence of Halogeometricum borinquense strain wsp4.</title>
        <authorList>
            <person name="Verma D.K."/>
            <person name="Gopal K."/>
            <person name="Prasad E.S."/>
        </authorList>
    </citation>
    <scope>NUCLEOTIDE SEQUENCE [LARGE SCALE GENOMIC DNA]</scope>
    <source>
        <strain evidence="3">wsp4</strain>
    </source>
</reference>
<protein>
    <submittedName>
        <fullName evidence="2">Uncharacterized protein</fullName>
    </submittedName>
</protein>
<evidence type="ECO:0000313" key="3">
    <source>
        <dbReference type="Proteomes" id="UP000465846"/>
    </source>
</evidence>
<dbReference type="AlphaFoldDB" id="A0A6C0UL07"/>
<keyword evidence="1" id="KW-1133">Transmembrane helix</keyword>
<gene>
    <name evidence="2" type="ORF">G3I44_18680</name>
</gene>
<dbReference type="GeneID" id="44081471"/>
<feature type="transmembrane region" description="Helical" evidence="1">
    <location>
        <begin position="198"/>
        <end position="221"/>
    </location>
</feature>
<name>A0A6C0UL07_9EURY</name>
<keyword evidence="1" id="KW-0472">Membrane</keyword>
<evidence type="ECO:0000256" key="1">
    <source>
        <dbReference type="SAM" id="Phobius"/>
    </source>
</evidence>
<organism evidence="2 3">
    <name type="scientific">Halogeometricum borinquense</name>
    <dbReference type="NCBI Taxonomy" id="60847"/>
    <lineage>
        <taxon>Archaea</taxon>
        <taxon>Methanobacteriati</taxon>
        <taxon>Methanobacteriota</taxon>
        <taxon>Stenosarchaea group</taxon>
        <taxon>Halobacteria</taxon>
        <taxon>Halobacteriales</taxon>
        <taxon>Haloferacaceae</taxon>
        <taxon>Halogeometricum</taxon>
    </lineage>
</organism>
<sequence length="271" mass="30937">MDYDFVESERIKKLDAEYIVDETQEKRRELADVLAEKATREFEHDVFGIKGEEIRDRLKELHEESDSDVEVAVKLAETLEAEVRYNFSISASVDPLPSFAQRQRVTDLLDLVAKYDDERVVELTTSAVEKLIKDYGLPELSNTSSRVEVDNLDATIELFERIVKMDLDVNAEAALSEMRSHRETAKQEAKRERLKSRIFPIVVYTIPLLLLLPPVLGYGLVTMKLTGQGPIEIIINQLIYDLSPSYRVGQIVALVIFLVELLVIRIVDLNT</sequence>
<dbReference type="RefSeq" id="WP_163487808.1">
    <property type="nucleotide sequence ID" value="NZ_CP048739.1"/>
</dbReference>
<dbReference type="Proteomes" id="UP000465846">
    <property type="component" value="Chromosome"/>
</dbReference>
<accession>A0A6C0UL07</accession>
<evidence type="ECO:0000313" key="2">
    <source>
        <dbReference type="EMBL" id="QIB76114.1"/>
    </source>
</evidence>